<dbReference type="SMART" id="SM00025">
    <property type="entry name" value="Pumilio"/>
    <property type="match status" value="4"/>
</dbReference>
<dbReference type="EMBL" id="CAXAMM010018779">
    <property type="protein sequence ID" value="CAK9044148.1"/>
    <property type="molecule type" value="Genomic_DNA"/>
</dbReference>
<dbReference type="InterPro" id="IPR033133">
    <property type="entry name" value="PUM-HD"/>
</dbReference>
<keyword evidence="3" id="KW-1185">Reference proteome</keyword>
<evidence type="ECO:0000313" key="1">
    <source>
        <dbReference type="EMBL" id="CAK9044148.1"/>
    </source>
</evidence>
<dbReference type="Proteomes" id="UP001642464">
    <property type="component" value="Unassembled WGS sequence"/>
</dbReference>
<evidence type="ECO:0000313" key="2">
    <source>
        <dbReference type="EMBL" id="CAK9044569.1"/>
    </source>
</evidence>
<comment type="caution">
    <text evidence="1">The sequence shown here is derived from an EMBL/GenBank/DDBJ whole genome shotgun (WGS) entry which is preliminary data.</text>
</comment>
<dbReference type="PANTHER" id="PTHR12537">
    <property type="entry name" value="RNA BINDING PROTEIN PUMILIO-RELATED"/>
    <property type="match status" value="1"/>
</dbReference>
<protein>
    <submittedName>
        <fullName evidence="1">Maternal protein pumilio</fullName>
    </submittedName>
</protein>
<dbReference type="EMBL" id="CAXAMM010018891">
    <property type="protein sequence ID" value="CAK9044569.1"/>
    <property type="molecule type" value="Genomic_DNA"/>
</dbReference>
<proteinExistence type="predicted"/>
<dbReference type="Pfam" id="PF00806">
    <property type="entry name" value="PUF"/>
    <property type="match status" value="4"/>
</dbReference>
<dbReference type="InterPro" id="IPR016024">
    <property type="entry name" value="ARM-type_fold"/>
</dbReference>
<gene>
    <name evidence="1" type="ORF">SCF082_LOCUS25125</name>
    <name evidence="2" type="ORF">SCF082_LOCUS25300</name>
</gene>
<evidence type="ECO:0000313" key="3">
    <source>
        <dbReference type="Proteomes" id="UP001642464"/>
    </source>
</evidence>
<sequence length="312" mass="34820">MHARQTFPVKVLLGRLEQGGAAPWSSFLPDHLRPKEVSAKVFHESASSVKAKAEPKPRRGDYTPVGISVFGRVWEYSQDAAGCREVQLAIEMADEENRLRIVAELHDHVWDAACCPHANHVLQKCILVMHHSNVQFIVDVLVRQQLVSQAARHKYACRIVQRLIERCPAEQTTHVLQALIRDAQLISCHAYGNYVMQHVLQHSSDSVQEELCGVLEETRGEASSDVYGAAVVSCAMSTARHPCRVALARAILKEPSVLVRLACSRHGHGAARDVLQVLEGTDRTQALRILHQHQNRLQRCSSLPLTDLQDKT</sequence>
<dbReference type="PROSITE" id="PS50302">
    <property type="entry name" value="PUM"/>
    <property type="match status" value="2"/>
</dbReference>
<dbReference type="Gene3D" id="1.25.10.10">
    <property type="entry name" value="Leucine-rich Repeat Variant"/>
    <property type="match status" value="1"/>
</dbReference>
<dbReference type="InterPro" id="IPR001313">
    <property type="entry name" value="Pumilio_RNA-bd_rpt"/>
</dbReference>
<dbReference type="SUPFAM" id="SSF48371">
    <property type="entry name" value="ARM repeat"/>
    <property type="match status" value="1"/>
</dbReference>
<organism evidence="1 3">
    <name type="scientific">Durusdinium trenchii</name>
    <dbReference type="NCBI Taxonomy" id="1381693"/>
    <lineage>
        <taxon>Eukaryota</taxon>
        <taxon>Sar</taxon>
        <taxon>Alveolata</taxon>
        <taxon>Dinophyceae</taxon>
        <taxon>Suessiales</taxon>
        <taxon>Symbiodiniaceae</taxon>
        <taxon>Durusdinium</taxon>
    </lineage>
</organism>
<name>A0ABP0LZB0_9DINO</name>
<accession>A0ABP0LZB0</accession>
<reference evidence="1 3" key="1">
    <citation type="submission" date="2024-02" db="EMBL/GenBank/DDBJ databases">
        <authorList>
            <person name="Chen Y."/>
            <person name="Shah S."/>
            <person name="Dougan E. K."/>
            <person name="Thang M."/>
            <person name="Chan C."/>
        </authorList>
    </citation>
    <scope>NUCLEOTIDE SEQUENCE [LARGE SCALE GENOMIC DNA]</scope>
</reference>
<dbReference type="PANTHER" id="PTHR12537:SF12">
    <property type="entry name" value="MATERNAL PROTEIN PUMILIO"/>
    <property type="match status" value="1"/>
</dbReference>
<dbReference type="PROSITE" id="PS50303">
    <property type="entry name" value="PUM_HD"/>
    <property type="match status" value="1"/>
</dbReference>
<dbReference type="InterPro" id="IPR011989">
    <property type="entry name" value="ARM-like"/>
</dbReference>